<dbReference type="SMART" id="SM00382">
    <property type="entry name" value="AAA"/>
    <property type="match status" value="1"/>
</dbReference>
<keyword evidence="6" id="KW-0406">Ion transport</keyword>
<dbReference type="Pfam" id="PF13304">
    <property type="entry name" value="AAA_21"/>
    <property type="match status" value="2"/>
</dbReference>
<evidence type="ECO:0000256" key="7">
    <source>
        <dbReference type="ARBA" id="ARBA00023136"/>
    </source>
</evidence>
<keyword evidence="4" id="KW-0410">Iron transport</keyword>
<evidence type="ECO:0000256" key="5">
    <source>
        <dbReference type="ARBA" id="ARBA00023004"/>
    </source>
</evidence>
<proteinExistence type="predicted"/>
<evidence type="ECO:0000256" key="6">
    <source>
        <dbReference type="ARBA" id="ARBA00023065"/>
    </source>
</evidence>
<feature type="domain" description="AAA+ ATPase" evidence="8">
    <location>
        <begin position="73"/>
        <end position="249"/>
    </location>
</feature>
<evidence type="ECO:0000313" key="9">
    <source>
        <dbReference type="EMBL" id="NJP89310.1"/>
    </source>
</evidence>
<dbReference type="InterPro" id="IPR027417">
    <property type="entry name" value="P-loop_NTPase"/>
</dbReference>
<evidence type="ECO:0000256" key="4">
    <source>
        <dbReference type="ARBA" id="ARBA00022496"/>
    </source>
</evidence>
<accession>A0ABX1AUK3</accession>
<dbReference type="CDD" id="cd00267">
    <property type="entry name" value="ABC_ATPase"/>
    <property type="match status" value="1"/>
</dbReference>
<comment type="subcellular location">
    <subcellularLocation>
        <location evidence="1">Cell membrane</location>
        <topology evidence="1">Peripheral membrane protein</topology>
    </subcellularLocation>
</comment>
<protein>
    <submittedName>
        <fullName evidence="9">AAA family ATPase</fullName>
    </submittedName>
</protein>
<keyword evidence="7" id="KW-0472">Membrane</keyword>
<comment type="caution">
    <text evidence="9">The sequence shown here is derived from an EMBL/GenBank/DDBJ whole genome shotgun (WGS) entry which is preliminary data.</text>
</comment>
<sequence length="282" mass="30595">MNRAAHGRAYSGACRGSWRAATCSPQARASASRNSGEAVVVLLTRLDVPHPPDGWPAALPVVRHLEMHGLVFTEQVTFLVGENGSGKSTLIEAIADVCGINSEGGKAGTKYASTGMPSPLGEAAEVELTALGIELLRGPRRRRRGFFFRAETLFNLARNVSGLPGFWEDDLTAQSHGEGFFTVLDRMVSGPGLYLMDEPEAALSFRSCLRLLYLMHQVAREGGQIICATHSPILASLPGAQIVELGENGIQNATWEDLQLVDDWRRFLAKPGSYLRYVLESD</sequence>
<keyword evidence="2" id="KW-0813">Transport</keyword>
<dbReference type="SUPFAM" id="SSF52540">
    <property type="entry name" value="P-loop containing nucleoside triphosphate hydrolases"/>
    <property type="match status" value="1"/>
</dbReference>
<keyword evidence="5" id="KW-0408">Iron</keyword>
<evidence type="ECO:0000313" key="10">
    <source>
        <dbReference type="Proteomes" id="UP000696294"/>
    </source>
</evidence>
<dbReference type="EMBL" id="JAATEP010000004">
    <property type="protein sequence ID" value="NJP89310.1"/>
    <property type="molecule type" value="Genomic_DNA"/>
</dbReference>
<keyword evidence="3" id="KW-1003">Cell membrane</keyword>
<reference evidence="9 10" key="1">
    <citation type="submission" date="2020-03" db="EMBL/GenBank/DDBJ databases">
        <title>WGS of actinomycetes isolated from Thailand.</title>
        <authorList>
            <person name="Thawai C."/>
        </authorList>
    </citation>
    <scope>NUCLEOTIDE SEQUENCE [LARGE SCALE GENOMIC DNA]</scope>
    <source>
        <strain evidence="9 10">FMUSA5-5</strain>
    </source>
</reference>
<dbReference type="InterPro" id="IPR003959">
    <property type="entry name" value="ATPase_AAA_core"/>
</dbReference>
<dbReference type="Gene3D" id="3.40.50.300">
    <property type="entry name" value="P-loop containing nucleotide triphosphate hydrolases"/>
    <property type="match status" value="2"/>
</dbReference>
<evidence type="ECO:0000256" key="1">
    <source>
        <dbReference type="ARBA" id="ARBA00004202"/>
    </source>
</evidence>
<evidence type="ECO:0000256" key="2">
    <source>
        <dbReference type="ARBA" id="ARBA00022448"/>
    </source>
</evidence>
<name>A0ABX1AUK3_9ACTN</name>
<dbReference type="Proteomes" id="UP000696294">
    <property type="component" value="Unassembled WGS sequence"/>
</dbReference>
<dbReference type="PANTHER" id="PTHR42771">
    <property type="entry name" value="IRON(3+)-HYDROXAMATE IMPORT ATP-BINDING PROTEIN FHUC"/>
    <property type="match status" value="1"/>
</dbReference>
<organism evidence="9 10">
    <name type="scientific">Nonomuraea composti</name>
    <dbReference type="NCBI Taxonomy" id="2720023"/>
    <lineage>
        <taxon>Bacteria</taxon>
        <taxon>Bacillati</taxon>
        <taxon>Actinomycetota</taxon>
        <taxon>Actinomycetes</taxon>
        <taxon>Streptosporangiales</taxon>
        <taxon>Streptosporangiaceae</taxon>
        <taxon>Nonomuraea</taxon>
    </lineage>
</organism>
<dbReference type="InterPro" id="IPR003593">
    <property type="entry name" value="AAA+_ATPase"/>
</dbReference>
<evidence type="ECO:0000256" key="3">
    <source>
        <dbReference type="ARBA" id="ARBA00022475"/>
    </source>
</evidence>
<dbReference type="PANTHER" id="PTHR42771:SF2">
    <property type="entry name" value="IRON(3+)-HYDROXAMATE IMPORT ATP-BINDING PROTEIN FHUC"/>
    <property type="match status" value="1"/>
</dbReference>
<evidence type="ECO:0000259" key="8">
    <source>
        <dbReference type="SMART" id="SM00382"/>
    </source>
</evidence>
<keyword evidence="10" id="KW-1185">Reference proteome</keyword>
<gene>
    <name evidence="9" type="ORF">HCN51_07590</name>
</gene>
<dbReference type="InterPro" id="IPR051535">
    <property type="entry name" value="Siderophore_ABC-ATPase"/>
</dbReference>